<evidence type="ECO:0000259" key="4">
    <source>
        <dbReference type="Pfam" id="PF25954"/>
    </source>
</evidence>
<gene>
    <name evidence="5" type="ordered locus">AM1_C0018</name>
</gene>
<keyword evidence="1" id="KW-0175">Coiled coil</keyword>
<feature type="coiled-coil region" evidence="1">
    <location>
        <begin position="123"/>
        <end position="224"/>
    </location>
</feature>
<dbReference type="HOGENOM" id="CLU_018816_1_2_3"/>
<keyword evidence="5" id="KW-0614">Plasmid</keyword>
<dbReference type="Proteomes" id="UP000000268">
    <property type="component" value="Plasmid pREB3"/>
</dbReference>
<dbReference type="Pfam" id="PF25954">
    <property type="entry name" value="Beta-barrel_RND_2"/>
    <property type="match status" value="1"/>
</dbReference>
<evidence type="ECO:0000313" key="5">
    <source>
        <dbReference type="EMBL" id="ABW32328.1"/>
    </source>
</evidence>
<keyword evidence="6" id="KW-1185">Reference proteome</keyword>
<dbReference type="Gene3D" id="1.10.287.470">
    <property type="entry name" value="Helix hairpin bin"/>
    <property type="match status" value="1"/>
</dbReference>
<dbReference type="Gene3D" id="2.40.50.100">
    <property type="match status" value="1"/>
</dbReference>
<feature type="compositionally biased region" description="Polar residues" evidence="2">
    <location>
        <begin position="435"/>
        <end position="449"/>
    </location>
</feature>
<evidence type="ECO:0000259" key="3">
    <source>
        <dbReference type="Pfam" id="PF25917"/>
    </source>
</evidence>
<reference evidence="5 6" key="1">
    <citation type="journal article" date="2008" name="Proc. Natl. Acad. Sci. U.S.A.">
        <title>Niche adaptation and genome expansion in the chlorophyll d-producing cyanobacterium Acaryochloris marina.</title>
        <authorList>
            <person name="Swingley W.D."/>
            <person name="Chen M."/>
            <person name="Cheung P.C."/>
            <person name="Conrad A.L."/>
            <person name="Dejesa L.C."/>
            <person name="Hao J."/>
            <person name="Honchak B.M."/>
            <person name="Karbach L.E."/>
            <person name="Kurdoglu A."/>
            <person name="Lahiri S."/>
            <person name="Mastrian S.D."/>
            <person name="Miyashita H."/>
            <person name="Page L."/>
            <person name="Ramakrishna P."/>
            <person name="Satoh S."/>
            <person name="Sattley W.M."/>
            <person name="Shimada Y."/>
            <person name="Taylor H.L."/>
            <person name="Tomo T."/>
            <person name="Tsuchiya T."/>
            <person name="Wang Z.T."/>
            <person name="Raymond J."/>
            <person name="Mimuro M."/>
            <person name="Blankenship R.E."/>
            <person name="Touchman J.W."/>
        </authorList>
    </citation>
    <scope>NUCLEOTIDE SEQUENCE [LARGE SCALE GENOMIC DNA]</scope>
    <source>
        <strain evidence="6">MBIC 11017</strain>
        <plasmid evidence="6">Plasmid pREB3</plasmid>
    </source>
</reference>
<accession>A8ZMB7</accession>
<name>A8ZMB7_ACAM1</name>
<dbReference type="GO" id="GO:1990281">
    <property type="term" value="C:efflux pump complex"/>
    <property type="evidence" value="ECO:0007669"/>
    <property type="project" value="TreeGrafter"/>
</dbReference>
<feature type="domain" description="CusB-like beta-barrel" evidence="4">
    <location>
        <begin position="294"/>
        <end position="366"/>
    </location>
</feature>
<dbReference type="EMBL" id="CP000840">
    <property type="protein sequence ID" value="ABW32328.1"/>
    <property type="molecule type" value="Genomic_DNA"/>
</dbReference>
<feature type="region of interest" description="Disordered" evidence="2">
    <location>
        <begin position="379"/>
        <end position="449"/>
    </location>
</feature>
<dbReference type="GO" id="GO:0015562">
    <property type="term" value="F:efflux transmembrane transporter activity"/>
    <property type="evidence" value="ECO:0007669"/>
    <property type="project" value="TreeGrafter"/>
</dbReference>
<dbReference type="KEGG" id="amr:AM1_C0018"/>
<dbReference type="Gene3D" id="2.40.30.170">
    <property type="match status" value="1"/>
</dbReference>
<proteinExistence type="predicted"/>
<organism evidence="5 6">
    <name type="scientific">Acaryochloris marina (strain MBIC 11017)</name>
    <dbReference type="NCBI Taxonomy" id="329726"/>
    <lineage>
        <taxon>Bacteria</taxon>
        <taxon>Bacillati</taxon>
        <taxon>Cyanobacteriota</taxon>
        <taxon>Cyanophyceae</taxon>
        <taxon>Acaryochloridales</taxon>
        <taxon>Acaryochloridaceae</taxon>
        <taxon>Acaryochloris</taxon>
    </lineage>
</organism>
<feature type="compositionally biased region" description="Polar residues" evidence="2">
    <location>
        <begin position="379"/>
        <end position="393"/>
    </location>
</feature>
<sequence length="492" mass="52707">MAMMVLLSACTVQAADDAKKSKASPKIAAVDVAIAKPNTDHILDSFTGTTAPIQEVMVRSQVDGQLQKLAVEVGDRVEKGQILGQQDDGVLTDTVNTARAEREAQVVDVAKARSQVGAAKANVEQARLALVQAKGNVLQLQNAARANIEAARLEAQQNRQDANRLTQLANAGATSQQEAEQARTLAQRTQQTLVNTQANSVQEITQAQTAVKTAEQALQAAIAQVDIEQGTVNATQRRVYAQQSVLNQALGQRSFTVLSAPLTGVVMERLSEAGNLLQTGDSILRLGDFKKIKITIQVPARLLSQLRMGQQAKITLDAFPQQEWSGKITLISPLANTTSRLLPIEILMDNPGKMSSGLLARVSFVQPQQGRVWVPEAAIQTSQSRKGPSSTPKPSNPDHPSSQQRPSPQPPTDRKQTPTSNQATLFVLDKASPQPRVTSRQVQLGAQRNGQVEIIQGLTSGESFVSRSSQPLKDGATVRLSALSESSSSVNP</sequence>
<feature type="domain" description="Multidrug resistance protein MdtA-like barrel-sandwich hybrid" evidence="3">
    <location>
        <begin position="55"/>
        <end position="282"/>
    </location>
</feature>
<dbReference type="PANTHER" id="PTHR30469:SF15">
    <property type="entry name" value="HLYD FAMILY OF SECRETION PROTEINS"/>
    <property type="match status" value="1"/>
</dbReference>
<protein>
    <submittedName>
        <fullName evidence="5">Efflux transporter, RND family, MFP subunit</fullName>
    </submittedName>
</protein>
<geneLocation type="plasmid" evidence="5 6">
    <name>pREB3</name>
</geneLocation>
<dbReference type="SUPFAM" id="SSF111369">
    <property type="entry name" value="HlyD-like secretion proteins"/>
    <property type="match status" value="1"/>
</dbReference>
<dbReference type="PRINTS" id="PR01490">
    <property type="entry name" value="RTXTOXIND"/>
</dbReference>
<dbReference type="InterPro" id="IPR058792">
    <property type="entry name" value="Beta-barrel_RND_2"/>
</dbReference>
<dbReference type="AlphaFoldDB" id="A8ZMB7"/>
<dbReference type="Pfam" id="PF25917">
    <property type="entry name" value="BSH_RND"/>
    <property type="match status" value="1"/>
</dbReference>
<evidence type="ECO:0000256" key="1">
    <source>
        <dbReference type="SAM" id="Coils"/>
    </source>
</evidence>
<dbReference type="Gene3D" id="2.40.420.20">
    <property type="match status" value="1"/>
</dbReference>
<dbReference type="PANTHER" id="PTHR30469">
    <property type="entry name" value="MULTIDRUG RESISTANCE PROTEIN MDTA"/>
    <property type="match status" value="1"/>
</dbReference>
<evidence type="ECO:0000256" key="2">
    <source>
        <dbReference type="SAM" id="MobiDB-lite"/>
    </source>
</evidence>
<dbReference type="InterPro" id="IPR058625">
    <property type="entry name" value="MdtA-like_BSH"/>
</dbReference>
<evidence type="ECO:0000313" key="6">
    <source>
        <dbReference type="Proteomes" id="UP000000268"/>
    </source>
</evidence>